<proteinExistence type="predicted"/>
<dbReference type="Pfam" id="PF24409">
    <property type="entry name" value="wHTH-PRTase_assc"/>
    <property type="match status" value="1"/>
</dbReference>
<feature type="compositionally biased region" description="Pro residues" evidence="1">
    <location>
        <begin position="68"/>
        <end position="83"/>
    </location>
</feature>
<dbReference type="Pfam" id="PF24390">
    <property type="entry name" value="PRTase-CE"/>
    <property type="match status" value="1"/>
</dbReference>
<feature type="domain" description="PRTase associated wHTH" evidence="3">
    <location>
        <begin position="326"/>
        <end position="408"/>
    </location>
</feature>
<evidence type="ECO:0000256" key="1">
    <source>
        <dbReference type="SAM" id="MobiDB-lite"/>
    </source>
</evidence>
<dbReference type="InterPro" id="IPR056920">
    <property type="entry name" value="PRTase-CE"/>
</dbReference>
<evidence type="ECO:0000259" key="2">
    <source>
        <dbReference type="Pfam" id="PF24390"/>
    </source>
</evidence>
<name>A0A8J4DZY7_9ACTN</name>
<reference evidence="4" key="1">
    <citation type="submission" date="2021-01" db="EMBL/GenBank/DDBJ databases">
        <title>Whole genome shotgun sequence of Virgisporangium aurantiacum NBRC 16421.</title>
        <authorList>
            <person name="Komaki H."/>
            <person name="Tamura T."/>
        </authorList>
    </citation>
    <scope>NUCLEOTIDE SEQUENCE</scope>
    <source>
        <strain evidence="4">NBRC 16421</strain>
    </source>
</reference>
<evidence type="ECO:0000313" key="4">
    <source>
        <dbReference type="EMBL" id="GIJ56201.1"/>
    </source>
</evidence>
<dbReference type="EMBL" id="BOPG01000023">
    <property type="protein sequence ID" value="GIJ56201.1"/>
    <property type="molecule type" value="Genomic_DNA"/>
</dbReference>
<evidence type="ECO:0000313" key="5">
    <source>
        <dbReference type="Proteomes" id="UP000612585"/>
    </source>
</evidence>
<organism evidence="4 5">
    <name type="scientific">Virgisporangium aurantiacum</name>
    <dbReference type="NCBI Taxonomy" id="175570"/>
    <lineage>
        <taxon>Bacteria</taxon>
        <taxon>Bacillati</taxon>
        <taxon>Actinomycetota</taxon>
        <taxon>Actinomycetes</taxon>
        <taxon>Micromonosporales</taxon>
        <taxon>Micromonosporaceae</taxon>
        <taxon>Virgisporangium</taxon>
    </lineage>
</organism>
<protein>
    <submittedName>
        <fullName evidence="4">Uncharacterized protein</fullName>
    </submittedName>
</protein>
<keyword evidence="5" id="KW-1185">Reference proteome</keyword>
<dbReference type="InterPro" id="IPR057055">
    <property type="entry name" value="wHTH-PRTase_assoc"/>
</dbReference>
<comment type="caution">
    <text evidence="4">The sequence shown here is derived from an EMBL/GenBank/DDBJ whole genome shotgun (WGS) entry which is preliminary data.</text>
</comment>
<accession>A0A8J4DZY7</accession>
<sequence>MADVQPSETSRGRQWLTNFVPDDVPIARTLLDGLRVLSEDEFRSGLTRLLTSVVEEKLSDGPVALYPVRPPPTPKADETPGPPTYVEPNPARPIEPDAGSELIVANIITEITKTFKNHPVHGSPDLDTLRLSRCRTALFVDDYSGTGRSVRKFLAAWQRNATIRSWRSYHLLRFHLVTYAWSPRAEQAVGQHVMLDGPPRAVEYGLDFDSAPWDDDDRVRVRQLCKTYALNTSKALGYRKSEGTLAMVHTAPNNLPNILFEGKRQDGEPWISFFPEGHRRLAPVQQLELGGYRPPGLSLASLAARAGNERLAEGKLVDLPRTQPLMLVLAQISCGVRRPDHLTLELSLSSFEVSSILKTARELQFVDDHLHLTDRGHEELRHAQMRPRRVTLHLQGSDEPYYPVTLRGAVDI</sequence>
<feature type="region of interest" description="Disordered" evidence="1">
    <location>
        <begin position="62"/>
        <end position="83"/>
    </location>
</feature>
<feature type="domain" description="PRTase-CE" evidence="2">
    <location>
        <begin position="13"/>
        <end position="275"/>
    </location>
</feature>
<dbReference type="RefSeq" id="WP_203994090.1">
    <property type="nucleotide sequence ID" value="NZ_BOPG01000023.1"/>
</dbReference>
<dbReference type="AlphaFoldDB" id="A0A8J4DZY7"/>
<gene>
    <name evidence="4" type="ORF">Vau01_037170</name>
</gene>
<evidence type="ECO:0000259" key="3">
    <source>
        <dbReference type="Pfam" id="PF24409"/>
    </source>
</evidence>
<dbReference type="Proteomes" id="UP000612585">
    <property type="component" value="Unassembled WGS sequence"/>
</dbReference>